<evidence type="ECO:0000313" key="2">
    <source>
        <dbReference type="Proteomes" id="UP000807025"/>
    </source>
</evidence>
<dbReference type="OrthoDB" id="18412at2759"/>
<comment type="caution">
    <text evidence="1">The sequence shown here is derived from an EMBL/GenBank/DDBJ whole genome shotgun (WGS) entry which is preliminary data.</text>
</comment>
<sequence>MCNANSCTHGQAGQRRASDGIQLIAYAHTTCTSAASPLSSSPRHSLDVLEAQRTIARLTPFDGRLGKAWAAMGVFLGDAGGLSLSCRSSHLLYLLKSASHHTTTTRTYTALILSDVFNLCSSRKSEHNDHILIMVAQLLVAHNELMKRPQARIGVFGGQVSDG</sequence>
<proteinExistence type="predicted"/>
<dbReference type="AlphaFoldDB" id="A0A9P5ZSR3"/>
<name>A0A9P5ZSR3_PLEER</name>
<dbReference type="EMBL" id="MU154625">
    <property type="protein sequence ID" value="KAF9491146.1"/>
    <property type="molecule type" value="Genomic_DNA"/>
</dbReference>
<accession>A0A9P5ZSR3</accession>
<dbReference type="Proteomes" id="UP000807025">
    <property type="component" value="Unassembled WGS sequence"/>
</dbReference>
<reference evidence="1" key="1">
    <citation type="submission" date="2020-11" db="EMBL/GenBank/DDBJ databases">
        <authorList>
            <consortium name="DOE Joint Genome Institute"/>
            <person name="Ahrendt S."/>
            <person name="Riley R."/>
            <person name="Andreopoulos W."/>
            <person name="Labutti K."/>
            <person name="Pangilinan J."/>
            <person name="Ruiz-Duenas F.J."/>
            <person name="Barrasa J.M."/>
            <person name="Sanchez-Garcia M."/>
            <person name="Camarero S."/>
            <person name="Miyauchi S."/>
            <person name="Serrano A."/>
            <person name="Linde D."/>
            <person name="Babiker R."/>
            <person name="Drula E."/>
            <person name="Ayuso-Fernandez I."/>
            <person name="Pacheco R."/>
            <person name="Padilla G."/>
            <person name="Ferreira P."/>
            <person name="Barriuso J."/>
            <person name="Kellner H."/>
            <person name="Castanera R."/>
            <person name="Alfaro M."/>
            <person name="Ramirez L."/>
            <person name="Pisabarro A.G."/>
            <person name="Kuo A."/>
            <person name="Tritt A."/>
            <person name="Lipzen A."/>
            <person name="He G."/>
            <person name="Yan M."/>
            <person name="Ng V."/>
            <person name="Cullen D."/>
            <person name="Martin F."/>
            <person name="Rosso M.-N."/>
            <person name="Henrissat B."/>
            <person name="Hibbett D."/>
            <person name="Martinez A.T."/>
            <person name="Grigoriev I.V."/>
        </authorList>
    </citation>
    <scope>NUCLEOTIDE SEQUENCE</scope>
    <source>
        <strain evidence="1">ATCC 90797</strain>
    </source>
</reference>
<organism evidence="1 2">
    <name type="scientific">Pleurotus eryngii</name>
    <name type="common">Boletus of the steppes</name>
    <dbReference type="NCBI Taxonomy" id="5323"/>
    <lineage>
        <taxon>Eukaryota</taxon>
        <taxon>Fungi</taxon>
        <taxon>Dikarya</taxon>
        <taxon>Basidiomycota</taxon>
        <taxon>Agaricomycotina</taxon>
        <taxon>Agaricomycetes</taxon>
        <taxon>Agaricomycetidae</taxon>
        <taxon>Agaricales</taxon>
        <taxon>Pleurotineae</taxon>
        <taxon>Pleurotaceae</taxon>
        <taxon>Pleurotus</taxon>
    </lineage>
</organism>
<evidence type="ECO:0000313" key="1">
    <source>
        <dbReference type="EMBL" id="KAF9491146.1"/>
    </source>
</evidence>
<protein>
    <submittedName>
        <fullName evidence="1">Uncharacterized protein</fullName>
    </submittedName>
</protein>
<keyword evidence="2" id="KW-1185">Reference proteome</keyword>
<gene>
    <name evidence="1" type="ORF">BDN71DRAFT_1510612</name>
</gene>